<dbReference type="RefSeq" id="XP_043008203.1">
    <property type="nucleotide sequence ID" value="XM_043152920.1"/>
</dbReference>
<sequence length="605" mass="66843">MAASALSGWNPGHDPWEDMPPAIPVGGGGAPPPPGATYLGAGGDPTLRTSFPGATPGRWSHPNLPALNDGWHQHPHSPYTPAWHATGYPYPHFHPTPAPHYAPLPGYGGWAPPPVWAAGASTSPWHGNIPLGDIPVPPTQDYPPAWYSHSPWPGGFGGVGETRGRGQKGVDWFAADAKRKRSKSRSGQGRRKSKSPHPAFPGVDSYFDHEDEYEDEGEGERWGPSWHRGDSERRRRKYENGERGTNWDLLDGFRGLSLGQQTPRKRSLSFNAVDRPAHHRRTISNPIYKGYHVTYEQHMDRYGHAAREGDLPYRPSSWRTDYSVKGGLMHALGVGSGLKRSISDVKEINDTQKRTLHPHLRYDPNATLPSISLDLRLNPSIPHFVAPALNLFSLPQSPHGVSAVDLVQFATHPPSSTMRLFHKRLPWYIDIDVSSRRDNSYITIQDIIYALFTTLTGQGSGGKSQVTAAEYWCGEMGDHVEATPPPPPPGALPGNGNTPLLRSITPLPLLGQKRAKHTAREQVSMSWRIRGRLAHHVTWAAWRGKGDSEEAALAEGAKAEQDELARGVRRVDWLAIGTNVDDQRAFRWIGLRKARRGMWEIVTEG</sequence>
<feature type="region of interest" description="Disordered" evidence="1">
    <location>
        <begin position="157"/>
        <end position="240"/>
    </location>
</feature>
<dbReference type="Pfam" id="PF20415">
    <property type="entry name" value="DUF6699"/>
    <property type="match status" value="1"/>
</dbReference>
<dbReference type="GeneID" id="66077210"/>
<proteinExistence type="predicted"/>
<name>A0A9P7RYD4_9AGAR</name>
<organism evidence="3 4">
    <name type="scientific">Marasmius oreades</name>
    <name type="common">fairy-ring Marasmius</name>
    <dbReference type="NCBI Taxonomy" id="181124"/>
    <lineage>
        <taxon>Eukaryota</taxon>
        <taxon>Fungi</taxon>
        <taxon>Dikarya</taxon>
        <taxon>Basidiomycota</taxon>
        <taxon>Agaricomycotina</taxon>
        <taxon>Agaricomycetes</taxon>
        <taxon>Agaricomycetidae</taxon>
        <taxon>Agaricales</taxon>
        <taxon>Marasmiineae</taxon>
        <taxon>Marasmiaceae</taxon>
        <taxon>Marasmius</taxon>
    </lineage>
</organism>
<dbReference type="Proteomes" id="UP001049176">
    <property type="component" value="Chromosome 5"/>
</dbReference>
<dbReference type="EMBL" id="CM032185">
    <property type="protein sequence ID" value="KAG7091733.1"/>
    <property type="molecule type" value="Genomic_DNA"/>
</dbReference>
<evidence type="ECO:0000313" key="4">
    <source>
        <dbReference type="Proteomes" id="UP001049176"/>
    </source>
</evidence>
<evidence type="ECO:0000256" key="1">
    <source>
        <dbReference type="SAM" id="MobiDB-lite"/>
    </source>
</evidence>
<feature type="compositionally biased region" description="Basic and acidic residues" evidence="1">
    <location>
        <begin position="227"/>
        <end position="240"/>
    </location>
</feature>
<evidence type="ECO:0000313" key="3">
    <source>
        <dbReference type="EMBL" id="KAG7091733.1"/>
    </source>
</evidence>
<feature type="domain" description="DUF6699" evidence="2">
    <location>
        <begin position="393"/>
        <end position="472"/>
    </location>
</feature>
<feature type="compositionally biased region" description="Acidic residues" evidence="1">
    <location>
        <begin position="209"/>
        <end position="218"/>
    </location>
</feature>
<feature type="region of interest" description="Disordered" evidence="1">
    <location>
        <begin position="479"/>
        <end position="498"/>
    </location>
</feature>
<feature type="region of interest" description="Disordered" evidence="1">
    <location>
        <begin position="1"/>
        <end position="35"/>
    </location>
</feature>
<dbReference type="KEGG" id="more:E1B28_008134"/>
<evidence type="ECO:0000259" key="2">
    <source>
        <dbReference type="Pfam" id="PF20415"/>
    </source>
</evidence>
<dbReference type="AlphaFoldDB" id="A0A9P7RYD4"/>
<comment type="caution">
    <text evidence="3">The sequence shown here is derived from an EMBL/GenBank/DDBJ whole genome shotgun (WGS) entry which is preliminary data.</text>
</comment>
<accession>A0A9P7RYD4</accession>
<gene>
    <name evidence="3" type="ORF">E1B28_008134</name>
</gene>
<feature type="compositionally biased region" description="Basic residues" evidence="1">
    <location>
        <begin position="178"/>
        <end position="195"/>
    </location>
</feature>
<protein>
    <recommendedName>
        <fullName evidence="2">DUF6699 domain-containing protein</fullName>
    </recommendedName>
</protein>
<dbReference type="InterPro" id="IPR046522">
    <property type="entry name" value="DUF6699"/>
</dbReference>
<keyword evidence="4" id="KW-1185">Reference proteome</keyword>
<reference evidence="3" key="1">
    <citation type="journal article" date="2021" name="Genome Biol. Evol.">
        <title>The assembled and annotated genome of the fairy-ring fungus Marasmius oreades.</title>
        <authorList>
            <person name="Hiltunen M."/>
            <person name="Ament-Velasquez S.L."/>
            <person name="Johannesson H."/>
        </authorList>
    </citation>
    <scope>NUCLEOTIDE SEQUENCE</scope>
    <source>
        <strain evidence="3">03SP1</strain>
    </source>
</reference>
<dbReference type="OrthoDB" id="3265169at2759"/>